<feature type="transmembrane region" description="Helical" evidence="1">
    <location>
        <begin position="12"/>
        <end position="45"/>
    </location>
</feature>
<evidence type="ECO:0000313" key="2">
    <source>
        <dbReference type="EMBL" id="MFC4690085.1"/>
    </source>
</evidence>
<keyword evidence="1" id="KW-0472">Membrane</keyword>
<keyword evidence="1" id="KW-0812">Transmembrane</keyword>
<organism evidence="2 3">
    <name type="scientific">Dokdonia genika</name>
    <dbReference type="NCBI Taxonomy" id="308113"/>
    <lineage>
        <taxon>Bacteria</taxon>
        <taxon>Pseudomonadati</taxon>
        <taxon>Bacteroidota</taxon>
        <taxon>Flavobacteriia</taxon>
        <taxon>Flavobacteriales</taxon>
        <taxon>Flavobacteriaceae</taxon>
        <taxon>Dokdonia</taxon>
    </lineage>
</organism>
<evidence type="ECO:0000256" key="1">
    <source>
        <dbReference type="SAM" id="Phobius"/>
    </source>
</evidence>
<accession>A0ABV9L8A6</accession>
<keyword evidence="1" id="KW-1133">Transmembrane helix</keyword>
<gene>
    <name evidence="2" type="ORF">ACFO5T_06555</name>
</gene>
<feature type="transmembrane region" description="Helical" evidence="1">
    <location>
        <begin position="57"/>
        <end position="78"/>
    </location>
</feature>
<proteinExistence type="predicted"/>
<name>A0ABV9L8A6_9FLAO</name>
<protein>
    <submittedName>
        <fullName evidence="2">Uncharacterized protein</fullName>
    </submittedName>
</protein>
<evidence type="ECO:0000313" key="3">
    <source>
        <dbReference type="Proteomes" id="UP001595878"/>
    </source>
</evidence>
<dbReference type="EMBL" id="JBHSHB010000009">
    <property type="protein sequence ID" value="MFC4690085.1"/>
    <property type="molecule type" value="Genomic_DNA"/>
</dbReference>
<comment type="caution">
    <text evidence="2">The sequence shown here is derived from an EMBL/GenBank/DDBJ whole genome shotgun (WGS) entry which is preliminary data.</text>
</comment>
<dbReference type="RefSeq" id="WP_380033021.1">
    <property type="nucleotide sequence ID" value="NZ_JBHSHB010000009.1"/>
</dbReference>
<sequence>MKTLFLINKTLIITNAILFITVYGGLLFLPITGAIQVCCFVYLLFRWSDVAPHLKKYFIIYGVVTVLSLSLLLCLKYFSLFDFLFWLPIILGIALSIYFLILTYKQSEYTLTSQEKDISIVSNKTI</sequence>
<keyword evidence="3" id="KW-1185">Reference proteome</keyword>
<feature type="transmembrane region" description="Helical" evidence="1">
    <location>
        <begin position="84"/>
        <end position="104"/>
    </location>
</feature>
<dbReference type="Proteomes" id="UP001595878">
    <property type="component" value="Unassembled WGS sequence"/>
</dbReference>
<reference evidence="3" key="1">
    <citation type="journal article" date="2019" name="Int. J. Syst. Evol. Microbiol.">
        <title>The Global Catalogue of Microorganisms (GCM) 10K type strain sequencing project: providing services to taxonomists for standard genome sequencing and annotation.</title>
        <authorList>
            <consortium name="The Broad Institute Genomics Platform"/>
            <consortium name="The Broad Institute Genome Sequencing Center for Infectious Disease"/>
            <person name="Wu L."/>
            <person name="Ma J."/>
        </authorList>
    </citation>
    <scope>NUCLEOTIDE SEQUENCE [LARGE SCALE GENOMIC DNA]</scope>
    <source>
        <strain evidence="3">CGMCC 4.7427</strain>
    </source>
</reference>